<gene>
    <name evidence="2" type="ORF">C0V82_18500</name>
</gene>
<dbReference type="InterPro" id="IPR044855">
    <property type="entry name" value="CoA-Trfase_III_dom3_sf"/>
</dbReference>
<dbReference type="PANTHER" id="PTHR48207:SF3">
    <property type="entry name" value="SUCCINATE--HYDROXYMETHYLGLUTARATE COA-TRANSFERASE"/>
    <property type="match status" value="1"/>
</dbReference>
<proteinExistence type="predicted"/>
<dbReference type="GO" id="GO:0008410">
    <property type="term" value="F:CoA-transferase activity"/>
    <property type="evidence" value="ECO:0007669"/>
    <property type="project" value="TreeGrafter"/>
</dbReference>
<dbReference type="InterPro" id="IPR003673">
    <property type="entry name" value="CoA-Trfase_fam_III"/>
</dbReference>
<dbReference type="InterPro" id="IPR023606">
    <property type="entry name" value="CoA-Trfase_III_dom_1_sf"/>
</dbReference>
<dbReference type="InterPro" id="IPR050483">
    <property type="entry name" value="CoA-transferase_III_domain"/>
</dbReference>
<dbReference type="SUPFAM" id="SSF89796">
    <property type="entry name" value="CoA-transferase family III (CaiB/BaiF)"/>
    <property type="match status" value="1"/>
</dbReference>
<dbReference type="Gene3D" id="3.30.1540.10">
    <property type="entry name" value="formyl-coa transferase, domain 3"/>
    <property type="match status" value="1"/>
</dbReference>
<dbReference type="KEGG" id="ncb:C0V82_18500"/>
<keyword evidence="1 2" id="KW-0808">Transferase</keyword>
<dbReference type="PANTHER" id="PTHR48207">
    <property type="entry name" value="SUCCINATE--HYDROXYMETHYLGLUTARATE COA-TRANSFERASE"/>
    <property type="match status" value="1"/>
</dbReference>
<dbReference type="Pfam" id="PF02515">
    <property type="entry name" value="CoA_transf_3"/>
    <property type="match status" value="1"/>
</dbReference>
<dbReference type="Proteomes" id="UP000234752">
    <property type="component" value="Chromosome eg_2"/>
</dbReference>
<protein>
    <submittedName>
        <fullName evidence="2">Formyl-CoA transferase</fullName>
    </submittedName>
</protein>
<dbReference type="AlphaFoldDB" id="A0A2K9NGY6"/>
<sequence length="403" mass="43326">MSQDDKAATPLPLAGLKVVEFTHMVMGPTVGMVLGDLGADVVKVEPIGGDNTRRLLGSGAGYFPMYGRNKRSLSVDLKSPEGKQIAFDMIDRADVLIENFRPGAMDALGFGEAALKARNPGLIYCSAKGFLSGPYEHRAALDEVAQMMGGLAYMTGPPGRPLRAGASVIDVIGGLFGVIGVLAALIQRGTLGRGQTVKSALYENCVFLVGQHMAQYVVTGTAARPMPVRISAWAIYDQFQTKDEQTVFAGVVTDGQWVGFCKAFGLDDFAAEETLVKNNGRVQARDRIIPRVQDLFRTFTKAELLTKLEEIGLPFAPINRPEDLFDDAHLTASGGLLDLHLPDDQRPIRLPALPVEIDGHRPAIQHDLAKPGQHTGEVLAELGYDPARIADLLSRGLVVQAEG</sequence>
<evidence type="ECO:0000313" key="3">
    <source>
        <dbReference type="Proteomes" id="UP000234752"/>
    </source>
</evidence>
<keyword evidence="3" id="KW-1185">Reference proteome</keyword>
<name>A0A2K9NGY6_9PROT</name>
<dbReference type="OrthoDB" id="9781472at2"/>
<reference evidence="2 3" key="1">
    <citation type="submission" date="2017-12" db="EMBL/GenBank/DDBJ databases">
        <title>Genomes of bacteria within cyanobacterial aggregates.</title>
        <authorList>
            <person name="Cai H."/>
        </authorList>
    </citation>
    <scope>NUCLEOTIDE SEQUENCE [LARGE SCALE GENOMIC DNA]</scope>
    <source>
        <strain evidence="2 3">TH16</strain>
    </source>
</reference>
<dbReference type="Gene3D" id="3.40.50.10540">
    <property type="entry name" value="Crotonobetainyl-coa:carnitine coa-transferase, domain 1"/>
    <property type="match status" value="1"/>
</dbReference>
<dbReference type="EMBL" id="CP025612">
    <property type="protein sequence ID" value="AUN32367.1"/>
    <property type="molecule type" value="Genomic_DNA"/>
</dbReference>
<organism evidence="2 3">
    <name type="scientific">Niveispirillum cyanobacteriorum</name>
    <dbReference type="NCBI Taxonomy" id="1612173"/>
    <lineage>
        <taxon>Bacteria</taxon>
        <taxon>Pseudomonadati</taxon>
        <taxon>Pseudomonadota</taxon>
        <taxon>Alphaproteobacteria</taxon>
        <taxon>Rhodospirillales</taxon>
        <taxon>Azospirillaceae</taxon>
        <taxon>Niveispirillum</taxon>
    </lineage>
</organism>
<evidence type="ECO:0000256" key="1">
    <source>
        <dbReference type="ARBA" id="ARBA00022679"/>
    </source>
</evidence>
<evidence type="ECO:0000313" key="2">
    <source>
        <dbReference type="EMBL" id="AUN32367.1"/>
    </source>
</evidence>
<accession>A0A2K9NGY6</accession>
<dbReference type="RefSeq" id="WP_102113905.1">
    <property type="nucleotide sequence ID" value="NZ_BMGN01000007.1"/>
</dbReference>